<dbReference type="InterPro" id="IPR027417">
    <property type="entry name" value="P-loop_NTPase"/>
</dbReference>
<sequence length="240" mass="26048">MAPVVTISATYGAAGSVIGPAVAERLGVPFLDRAIPEEVAERLGCPLAEALEYDDRAPVGLERLLVSAARFPSVTFSGVDPVLLGPTTAEGKVLYDQEFVAHTERVITAVGQSGGVILGRAGALVLADHPTALHVRLDGPRERRLRQAVALREAARFEALHRGEADPGPWRPPTLRDLDANDRARSAYVRRFYRTDPADPKHYQVVLDTTVIAHSTCVDIIERLARERAEAHRGRTDTPV</sequence>
<dbReference type="Gene3D" id="3.40.50.300">
    <property type="entry name" value="P-loop containing nucleotide triphosphate hydrolases"/>
    <property type="match status" value="1"/>
</dbReference>
<evidence type="ECO:0000313" key="1">
    <source>
        <dbReference type="EMBL" id="EOR70508.1"/>
    </source>
</evidence>
<reference evidence="1 2" key="1">
    <citation type="journal article" date="2013" name="Genome Announc.">
        <title>Draft Genome Sequence of the Lignocellulose Decomposer Thermobifida fusca Strain TM51.</title>
        <authorList>
            <person name="Toth A."/>
            <person name="Barna T."/>
            <person name="Nagy I."/>
            <person name="Horvath B."/>
            <person name="Nagy I."/>
            <person name="Tancsics A."/>
            <person name="Kriszt B."/>
            <person name="Baka E."/>
            <person name="Fekete C."/>
            <person name="Kukolya J."/>
        </authorList>
    </citation>
    <scope>NUCLEOTIDE SEQUENCE [LARGE SCALE GENOMIC DNA]</scope>
    <source>
        <strain evidence="1 2">TM51</strain>
    </source>
</reference>
<comment type="caution">
    <text evidence="1">The sequence shown here is derived from an EMBL/GenBank/DDBJ whole genome shotgun (WGS) entry which is preliminary data.</text>
</comment>
<dbReference type="Pfam" id="PF13189">
    <property type="entry name" value="Cytidylate_kin2"/>
    <property type="match status" value="1"/>
</dbReference>
<dbReference type="EMBL" id="AOSG01000070">
    <property type="protein sequence ID" value="EOR70508.1"/>
    <property type="molecule type" value="Genomic_DNA"/>
</dbReference>
<dbReference type="Proteomes" id="UP000014184">
    <property type="component" value="Unassembled WGS sequence"/>
</dbReference>
<organism evidence="1 2">
    <name type="scientific">Thermobifida fusca TM51</name>
    <dbReference type="NCBI Taxonomy" id="1169414"/>
    <lineage>
        <taxon>Bacteria</taxon>
        <taxon>Bacillati</taxon>
        <taxon>Actinomycetota</taxon>
        <taxon>Actinomycetes</taxon>
        <taxon>Streptosporangiales</taxon>
        <taxon>Nocardiopsidaceae</taxon>
        <taxon>Thermobifida</taxon>
    </lineage>
</organism>
<dbReference type="RefSeq" id="WP_011292814.1">
    <property type="nucleotide sequence ID" value="NZ_AOSG01000070.1"/>
</dbReference>
<evidence type="ECO:0000313" key="2">
    <source>
        <dbReference type="Proteomes" id="UP000014184"/>
    </source>
</evidence>
<proteinExistence type="predicted"/>
<gene>
    <name evidence="1" type="ORF">TM51_12278</name>
</gene>
<protein>
    <recommendedName>
        <fullName evidence="3">Cytidylate kinase</fullName>
    </recommendedName>
</protein>
<name>A0A9P2T951_THEFU</name>
<keyword evidence="2" id="KW-1185">Reference proteome</keyword>
<dbReference type="AlphaFoldDB" id="A0A9P2T951"/>
<evidence type="ECO:0008006" key="3">
    <source>
        <dbReference type="Google" id="ProtNLM"/>
    </source>
</evidence>
<accession>A0A9P2T951</accession>